<name>A0A6H0XVP2_9PEZI</name>
<dbReference type="Gene3D" id="3.10.450.240">
    <property type="match status" value="1"/>
</dbReference>
<evidence type="ECO:0000313" key="6">
    <source>
        <dbReference type="Proteomes" id="UP000503462"/>
    </source>
</evidence>
<dbReference type="PANTHER" id="PTHR28554">
    <property type="entry name" value="39S RIBOSOMAL PROTEIN L45, MITOCHONDRIAL"/>
    <property type="match status" value="1"/>
</dbReference>
<proteinExistence type="predicted"/>
<dbReference type="GO" id="GO:0005743">
    <property type="term" value="C:mitochondrial inner membrane"/>
    <property type="evidence" value="ECO:0007669"/>
    <property type="project" value="InterPro"/>
</dbReference>
<evidence type="ECO:0000256" key="3">
    <source>
        <dbReference type="ARBA" id="ARBA00023128"/>
    </source>
</evidence>
<keyword evidence="6" id="KW-1185">Reference proteome</keyword>
<dbReference type="GO" id="GO:0032979">
    <property type="term" value="P:protein insertion into mitochondrial inner membrane from matrix"/>
    <property type="evidence" value="ECO:0007669"/>
    <property type="project" value="InterPro"/>
</dbReference>
<organism evidence="5 6">
    <name type="scientific">Peltaster fructicola</name>
    <dbReference type="NCBI Taxonomy" id="286661"/>
    <lineage>
        <taxon>Eukaryota</taxon>
        <taxon>Fungi</taxon>
        <taxon>Dikarya</taxon>
        <taxon>Ascomycota</taxon>
        <taxon>Pezizomycotina</taxon>
        <taxon>Dothideomycetes</taxon>
        <taxon>Dothideomycetes incertae sedis</taxon>
        <taxon>Peltaster</taxon>
    </lineage>
</organism>
<feature type="region of interest" description="Disordered" evidence="4">
    <location>
        <begin position="248"/>
        <end position="272"/>
    </location>
</feature>
<evidence type="ECO:0000256" key="1">
    <source>
        <dbReference type="ARBA" id="ARBA00004173"/>
    </source>
</evidence>
<feature type="region of interest" description="Disordered" evidence="4">
    <location>
        <begin position="52"/>
        <end position="73"/>
    </location>
</feature>
<reference evidence="5 6" key="1">
    <citation type="journal article" date="2016" name="Sci. Rep.">
        <title>Peltaster fructicola genome reveals evolution from an invasive phytopathogen to an ectophytic parasite.</title>
        <authorList>
            <person name="Xu C."/>
            <person name="Chen H."/>
            <person name="Gleason M.L."/>
            <person name="Xu J.R."/>
            <person name="Liu H."/>
            <person name="Zhang R."/>
            <person name="Sun G."/>
        </authorList>
    </citation>
    <scope>NUCLEOTIDE SEQUENCE [LARGE SCALE GENOMIC DNA]</scope>
    <source>
        <strain evidence="5 6">LNHT1506</strain>
    </source>
</reference>
<keyword evidence="3" id="KW-0496">Mitochondrion</keyword>
<sequence length="332" mass="37940">MKPLSQCPQCTRHILHAAFDVRVASRPAQTLRVRLPRHPDLSLRVKQFSTSTRRSKAKAVASRATQQRPAEPSLNVRIKQAQAKAQREGGLDLSEMGMLPDTYVPPRDPALRRQLLWYSIKKNLRDKFSAATTYISYRKLKPQFDWRKVSGIAADLHERMYKAFADGNLEKERENLSESLTNRLKDRIARRDPQQIWDWEVVSRSRPSLVSYMASPLPDSEEKTLGETCLLQAVVQIKTVQRLSKTRRKAVRKQQGSKRGQNNVAGLEDSDVQVSEKESTEYAVLQKHVKEGKEQIWKLWGFTKESTLEDIARNKAMLEQMAGMTGTPTSKS</sequence>
<dbReference type="EMBL" id="CP051141">
    <property type="protein sequence ID" value="QIW98826.1"/>
    <property type="molecule type" value="Genomic_DNA"/>
</dbReference>
<dbReference type="Pfam" id="PF07961">
    <property type="entry name" value="MBA1"/>
    <property type="match status" value="1"/>
</dbReference>
<gene>
    <name evidence="5" type="ORF">AMS68_004344</name>
</gene>
<dbReference type="PANTHER" id="PTHR28554:SF1">
    <property type="entry name" value="LARGE RIBOSOMAL SUBUNIT PROTEIN ML45"/>
    <property type="match status" value="1"/>
</dbReference>
<dbReference type="Proteomes" id="UP000503462">
    <property type="component" value="Chromosome 3"/>
</dbReference>
<dbReference type="AlphaFoldDB" id="A0A6H0XVP2"/>
<evidence type="ECO:0000256" key="4">
    <source>
        <dbReference type="SAM" id="MobiDB-lite"/>
    </source>
</evidence>
<keyword evidence="2" id="KW-0809">Transit peptide</keyword>
<dbReference type="InterPro" id="IPR024621">
    <property type="entry name" value="Mba1"/>
</dbReference>
<dbReference type="OrthoDB" id="19619at2759"/>
<protein>
    <submittedName>
        <fullName evidence="5">Uncharacterized protein</fullName>
    </submittedName>
</protein>
<dbReference type="InterPro" id="IPR051975">
    <property type="entry name" value="mtLSU_mL45"/>
</dbReference>
<evidence type="ECO:0000313" key="5">
    <source>
        <dbReference type="EMBL" id="QIW98826.1"/>
    </source>
</evidence>
<comment type="subcellular location">
    <subcellularLocation>
        <location evidence="1">Mitochondrion</location>
    </subcellularLocation>
</comment>
<evidence type="ECO:0000256" key="2">
    <source>
        <dbReference type="ARBA" id="ARBA00022946"/>
    </source>
</evidence>
<accession>A0A6H0XVP2</accession>